<feature type="domain" description="Acyl-CoA oxidase/dehydrogenase middle" evidence="9">
    <location>
        <begin position="145"/>
        <end position="237"/>
    </location>
</feature>
<dbReference type="InterPro" id="IPR036250">
    <property type="entry name" value="AcylCo_DH-like_C"/>
</dbReference>
<dbReference type="PANTHER" id="PTHR43884:SF12">
    <property type="entry name" value="ISOVALERYL-COA DEHYDROGENASE, MITOCHONDRIAL-RELATED"/>
    <property type="match status" value="1"/>
</dbReference>
<evidence type="ECO:0000259" key="10">
    <source>
        <dbReference type="Pfam" id="PF02771"/>
    </source>
</evidence>
<dbReference type="InterPro" id="IPR049426">
    <property type="entry name" value="Acyl-CoA-dh-like_C"/>
</dbReference>
<keyword evidence="5 7" id="KW-0560">Oxidoreductase</keyword>
<sequence length="571" mass="63910">MGKAKIRLDEPFISHHESTAGRFTPEDFTEEDQLISKTTELFVRNEVMPLLESIDQHDHGNVKKLFQEAGALGLLGIEVPEQYGGLSLNKKLSGLVAEKMGAGGSFSVSFNIHAGVGTLPYVYYGTEEQKQKYLPKLAAGEWIGAYALTEPSAGSDALNAKTTAVLNEEGTAWILNGEKQWITNAQVADVYVVFAKTAEGMTAFIVERSFEGVSIGPEEKKMGIKGSSTATLILEEVTVPIGNVLGKVGKGHHVALNILNMARLKLAFSNIGTSKQALRLSVSYAKQRKQFNRPVISFSMIQEKIADMAISIYGAESAAYRTADSLDNVFDCADPLDDRLRELAAYASECAINKVNCSEVLGRIADEAVQIHGGYGYMQEYEVERLYRDARISRIFEGTNEINRLTIAKLLMKEAQQNVSTRFENQFNKEGNRNQQFIHLSHRLLNKSLNALTRTNINIQQEQEYSRLAADMKKEIYVMESVVIRTEKAIQRCGKEKERLKEMMTNIICEEGFRRIEEMAVTFLSGIEPDEAERKLVLKEIRSLPLPLFSNLFTLKRKIAERIADHEKYIV</sequence>
<evidence type="ECO:0000256" key="7">
    <source>
        <dbReference type="RuleBase" id="RU362125"/>
    </source>
</evidence>
<accession>A0A1R1QB13</accession>
<dbReference type="OrthoDB" id="9802447at2"/>
<comment type="catalytic activity">
    <reaction evidence="6">
        <text>a 2,3-saturated acyl-CoA + A = a 2,3-dehydroacyl-CoA + AH2</text>
        <dbReference type="Rhea" id="RHEA:48608"/>
        <dbReference type="ChEBI" id="CHEBI:13193"/>
        <dbReference type="ChEBI" id="CHEBI:17499"/>
        <dbReference type="ChEBI" id="CHEBI:60015"/>
        <dbReference type="ChEBI" id="CHEBI:65111"/>
    </reaction>
</comment>
<evidence type="ECO:0000256" key="4">
    <source>
        <dbReference type="ARBA" id="ARBA00022827"/>
    </source>
</evidence>
<dbReference type="Pfam" id="PF02771">
    <property type="entry name" value="Acyl-CoA_dh_N"/>
    <property type="match status" value="1"/>
</dbReference>
<organism evidence="12 13">
    <name type="scientific">Bacillus swezeyi</name>
    <dbReference type="NCBI Taxonomy" id="1925020"/>
    <lineage>
        <taxon>Bacteria</taxon>
        <taxon>Bacillati</taxon>
        <taxon>Bacillota</taxon>
        <taxon>Bacilli</taxon>
        <taxon>Bacillales</taxon>
        <taxon>Bacillaceae</taxon>
        <taxon>Bacillus</taxon>
    </lineage>
</organism>
<dbReference type="AlphaFoldDB" id="A0A1R1QB13"/>
<comment type="similarity">
    <text evidence="2 7">Belongs to the acyl-CoA dehydrogenase family.</text>
</comment>
<protein>
    <submittedName>
        <fullName evidence="12">Acyl-CoA dehydrogenase</fullName>
    </submittedName>
</protein>
<dbReference type="GO" id="GO:0003995">
    <property type="term" value="F:acyl-CoA dehydrogenase activity"/>
    <property type="evidence" value="ECO:0007669"/>
    <property type="project" value="InterPro"/>
</dbReference>
<dbReference type="InterPro" id="IPR009075">
    <property type="entry name" value="AcylCo_DH/oxidase_C"/>
</dbReference>
<dbReference type="InterPro" id="IPR046373">
    <property type="entry name" value="Acyl-CoA_Oxase/DH_mid-dom_sf"/>
</dbReference>
<comment type="cofactor">
    <cofactor evidence="1 7">
        <name>FAD</name>
        <dbReference type="ChEBI" id="CHEBI:57692"/>
    </cofactor>
</comment>
<dbReference type="Proteomes" id="UP000187367">
    <property type="component" value="Unassembled WGS sequence"/>
</dbReference>
<dbReference type="Pfam" id="PF00441">
    <property type="entry name" value="Acyl-CoA_dh_1"/>
    <property type="match status" value="1"/>
</dbReference>
<keyword evidence="4 7" id="KW-0274">FAD</keyword>
<dbReference type="InterPro" id="IPR006091">
    <property type="entry name" value="Acyl-CoA_Oxase/DH_mid-dom"/>
</dbReference>
<evidence type="ECO:0000256" key="6">
    <source>
        <dbReference type="ARBA" id="ARBA00052546"/>
    </source>
</evidence>
<reference evidence="12 13" key="1">
    <citation type="submission" date="2017-01" db="EMBL/GenBank/DDBJ databases">
        <title>Bacillus phylogenomics.</title>
        <authorList>
            <person name="Dunlap C."/>
        </authorList>
    </citation>
    <scope>NUCLEOTIDE SEQUENCE [LARGE SCALE GENOMIC DNA]</scope>
    <source>
        <strain evidence="12 13">NRRL B-41282</strain>
    </source>
</reference>
<keyword evidence="3 7" id="KW-0285">Flavoprotein</keyword>
<dbReference type="PROSITE" id="PS00073">
    <property type="entry name" value="ACYL_COA_DH_2"/>
    <property type="match status" value="1"/>
</dbReference>
<dbReference type="Gene3D" id="2.40.110.10">
    <property type="entry name" value="Butyryl-CoA Dehydrogenase, subunit A, domain 2"/>
    <property type="match status" value="1"/>
</dbReference>
<dbReference type="SUPFAM" id="SSF56645">
    <property type="entry name" value="Acyl-CoA dehydrogenase NM domain-like"/>
    <property type="match status" value="1"/>
</dbReference>
<keyword evidence="13" id="KW-1185">Reference proteome</keyword>
<dbReference type="GO" id="GO:0050660">
    <property type="term" value="F:flavin adenine dinucleotide binding"/>
    <property type="evidence" value="ECO:0007669"/>
    <property type="project" value="InterPro"/>
</dbReference>
<dbReference type="EMBL" id="MTJL01000042">
    <property type="protein sequence ID" value="OMI00178.1"/>
    <property type="molecule type" value="Genomic_DNA"/>
</dbReference>
<comment type="caution">
    <text evidence="12">The sequence shown here is derived from an EMBL/GenBank/DDBJ whole genome shotgun (WGS) entry which is preliminary data.</text>
</comment>
<evidence type="ECO:0000313" key="13">
    <source>
        <dbReference type="Proteomes" id="UP000187367"/>
    </source>
</evidence>
<dbReference type="Gene3D" id="1.10.540.10">
    <property type="entry name" value="Acyl-CoA dehydrogenase/oxidase, N-terminal domain"/>
    <property type="match status" value="1"/>
</dbReference>
<feature type="domain" description="Acyl-CoA dehydrogenase/oxidase C-terminal" evidence="8">
    <location>
        <begin position="249"/>
        <end position="410"/>
    </location>
</feature>
<dbReference type="SUPFAM" id="SSF47203">
    <property type="entry name" value="Acyl-CoA dehydrogenase C-terminal domain-like"/>
    <property type="match status" value="1"/>
</dbReference>
<evidence type="ECO:0000259" key="11">
    <source>
        <dbReference type="Pfam" id="PF21263"/>
    </source>
</evidence>
<evidence type="ECO:0000259" key="8">
    <source>
        <dbReference type="Pfam" id="PF00441"/>
    </source>
</evidence>
<feature type="domain" description="Acyl-CoA dehydrogenase/oxidase N-terminal" evidence="10">
    <location>
        <begin position="29"/>
        <end position="141"/>
    </location>
</feature>
<evidence type="ECO:0000259" key="9">
    <source>
        <dbReference type="Pfam" id="PF02770"/>
    </source>
</evidence>
<evidence type="ECO:0000256" key="3">
    <source>
        <dbReference type="ARBA" id="ARBA00022630"/>
    </source>
</evidence>
<dbReference type="FunFam" id="1.20.140.10:FF:000019">
    <property type="entry name" value="Acyl-CoA dehydrogenase"/>
    <property type="match status" value="1"/>
</dbReference>
<dbReference type="Pfam" id="PF02770">
    <property type="entry name" value="Acyl-CoA_dh_M"/>
    <property type="match status" value="1"/>
</dbReference>
<dbReference type="InterPro" id="IPR037069">
    <property type="entry name" value="AcylCoA_DH/ox_N_sf"/>
</dbReference>
<evidence type="ECO:0000313" key="12">
    <source>
        <dbReference type="EMBL" id="OMI00178.1"/>
    </source>
</evidence>
<evidence type="ECO:0000256" key="2">
    <source>
        <dbReference type="ARBA" id="ARBA00009347"/>
    </source>
</evidence>
<evidence type="ECO:0000256" key="1">
    <source>
        <dbReference type="ARBA" id="ARBA00001974"/>
    </source>
</evidence>
<feature type="domain" description="Acyl-CoA dehydrogenase-like C-terminal" evidence="11">
    <location>
        <begin position="454"/>
        <end position="534"/>
    </location>
</feature>
<proteinExistence type="inferred from homology"/>
<name>A0A1R1QB13_9BACI</name>
<accession>A0A1R1RGL9</accession>
<dbReference type="InterPro" id="IPR006089">
    <property type="entry name" value="Acyl-CoA_DH_CS"/>
</dbReference>
<dbReference type="Pfam" id="PF21263">
    <property type="entry name" value="Acyl-CoA-dh_C"/>
    <property type="match status" value="1"/>
</dbReference>
<dbReference type="InterPro" id="IPR013786">
    <property type="entry name" value="AcylCoA_DH/ox_N"/>
</dbReference>
<dbReference type="RefSeq" id="WP_076763881.1">
    <property type="nucleotide sequence ID" value="NZ_JARMMH010000008.1"/>
</dbReference>
<dbReference type="InterPro" id="IPR009100">
    <property type="entry name" value="AcylCoA_DH/oxidase_NM_dom_sf"/>
</dbReference>
<evidence type="ECO:0000256" key="5">
    <source>
        <dbReference type="ARBA" id="ARBA00023002"/>
    </source>
</evidence>
<dbReference type="FunFam" id="1.10.540.10:FF:000001">
    <property type="entry name" value="Very long-chain-specific acyl-CoA dehydrogenase, mitochondrial"/>
    <property type="match status" value="1"/>
</dbReference>
<dbReference type="Gene3D" id="1.20.140.10">
    <property type="entry name" value="Butyryl-CoA Dehydrogenase, subunit A, domain 3"/>
    <property type="match status" value="2"/>
</dbReference>
<dbReference type="PANTHER" id="PTHR43884">
    <property type="entry name" value="ACYL-COA DEHYDROGENASE"/>
    <property type="match status" value="1"/>
</dbReference>
<dbReference type="FunFam" id="2.40.110.10:FF:000001">
    <property type="entry name" value="Acyl-CoA dehydrogenase, mitochondrial"/>
    <property type="match status" value="1"/>
</dbReference>
<gene>
    <name evidence="12" type="ORF">BW143_18760</name>
</gene>